<reference evidence="1" key="1">
    <citation type="submission" date="2021-03" db="EMBL/GenBank/DDBJ databases">
        <title>Draft genome sequence of rust myrtle Austropuccinia psidii MF-1, a brazilian biotype.</title>
        <authorList>
            <person name="Quecine M.C."/>
            <person name="Pachon D.M.R."/>
            <person name="Bonatelli M.L."/>
            <person name="Correr F.H."/>
            <person name="Franceschini L.M."/>
            <person name="Leite T.F."/>
            <person name="Margarido G.R.A."/>
            <person name="Almeida C.A."/>
            <person name="Ferrarezi J.A."/>
            <person name="Labate C.A."/>
        </authorList>
    </citation>
    <scope>NUCLEOTIDE SEQUENCE</scope>
    <source>
        <strain evidence="1">MF-1</strain>
    </source>
</reference>
<sequence length="102" mass="11680">MIPSLELAYETLVHSSTGQTPAILKRGWNARIPEDTLWKDLIEIHPTAFSFKIMLDKVQHHSKERMNDAFDYENQNLDKSDKVPDIKVGGLDLVSNLNFDNI</sequence>
<evidence type="ECO:0000313" key="1">
    <source>
        <dbReference type="EMBL" id="MBW0508315.1"/>
    </source>
</evidence>
<protein>
    <submittedName>
        <fullName evidence="1">Uncharacterized protein</fullName>
    </submittedName>
</protein>
<dbReference type="AlphaFoldDB" id="A0A9Q3HNS9"/>
<evidence type="ECO:0000313" key="2">
    <source>
        <dbReference type="Proteomes" id="UP000765509"/>
    </source>
</evidence>
<comment type="caution">
    <text evidence="1">The sequence shown here is derived from an EMBL/GenBank/DDBJ whole genome shotgun (WGS) entry which is preliminary data.</text>
</comment>
<name>A0A9Q3HNS9_9BASI</name>
<dbReference type="Proteomes" id="UP000765509">
    <property type="component" value="Unassembled WGS sequence"/>
</dbReference>
<gene>
    <name evidence="1" type="ORF">O181_048030</name>
</gene>
<dbReference type="EMBL" id="AVOT02020255">
    <property type="protein sequence ID" value="MBW0508315.1"/>
    <property type="molecule type" value="Genomic_DNA"/>
</dbReference>
<keyword evidence="2" id="KW-1185">Reference proteome</keyword>
<organism evidence="1 2">
    <name type="scientific">Austropuccinia psidii MF-1</name>
    <dbReference type="NCBI Taxonomy" id="1389203"/>
    <lineage>
        <taxon>Eukaryota</taxon>
        <taxon>Fungi</taxon>
        <taxon>Dikarya</taxon>
        <taxon>Basidiomycota</taxon>
        <taxon>Pucciniomycotina</taxon>
        <taxon>Pucciniomycetes</taxon>
        <taxon>Pucciniales</taxon>
        <taxon>Sphaerophragmiaceae</taxon>
        <taxon>Austropuccinia</taxon>
    </lineage>
</organism>
<proteinExistence type="predicted"/>
<accession>A0A9Q3HNS9</accession>